<reference evidence="1" key="1">
    <citation type="submission" date="2017-07" db="EMBL/GenBank/DDBJ databases">
        <title>Taro Niue Genome Assembly and Annotation.</title>
        <authorList>
            <person name="Atibalentja N."/>
            <person name="Keating K."/>
            <person name="Fields C.J."/>
        </authorList>
    </citation>
    <scope>NUCLEOTIDE SEQUENCE</scope>
    <source>
        <strain evidence="1">Niue_2</strain>
        <tissue evidence="1">Leaf</tissue>
    </source>
</reference>
<dbReference type="Gene3D" id="3.20.20.80">
    <property type="entry name" value="Glycosidases"/>
    <property type="match status" value="1"/>
</dbReference>
<proteinExistence type="predicted"/>
<evidence type="ECO:0000313" key="1">
    <source>
        <dbReference type="EMBL" id="MQM00318.1"/>
    </source>
</evidence>
<keyword evidence="2" id="KW-1185">Reference proteome</keyword>
<dbReference type="OrthoDB" id="1334205at2759"/>
<protein>
    <submittedName>
        <fullName evidence="1">Uncharacterized protein</fullName>
    </submittedName>
</protein>
<sequence length="143" mass="15741">MGGVGGRAFRGGDVELVRSGSGAQKSGLSEDVYCLALLRRYRFIPNIYNLFYMAHTRGTPIVAPTFFADSKDPRLRFVENSFLMGPLLITGSRAALGFGALFRGSAHIDLCEELWTTKMHSQQCPALTLKGKARIFCSYVIDV</sequence>
<comment type="caution">
    <text evidence="1">The sequence shown here is derived from an EMBL/GenBank/DDBJ whole genome shotgun (WGS) entry which is preliminary data.</text>
</comment>
<organism evidence="1 2">
    <name type="scientific">Colocasia esculenta</name>
    <name type="common">Wild taro</name>
    <name type="synonym">Arum esculentum</name>
    <dbReference type="NCBI Taxonomy" id="4460"/>
    <lineage>
        <taxon>Eukaryota</taxon>
        <taxon>Viridiplantae</taxon>
        <taxon>Streptophyta</taxon>
        <taxon>Embryophyta</taxon>
        <taxon>Tracheophyta</taxon>
        <taxon>Spermatophyta</taxon>
        <taxon>Magnoliopsida</taxon>
        <taxon>Liliopsida</taxon>
        <taxon>Araceae</taxon>
        <taxon>Aroideae</taxon>
        <taxon>Colocasieae</taxon>
        <taxon>Colocasia</taxon>
    </lineage>
</organism>
<name>A0A843W0M8_COLES</name>
<gene>
    <name evidence="1" type="ORF">Taro_033051</name>
</gene>
<dbReference type="EMBL" id="NMUH01002493">
    <property type="protein sequence ID" value="MQM00318.1"/>
    <property type="molecule type" value="Genomic_DNA"/>
</dbReference>
<evidence type="ECO:0000313" key="2">
    <source>
        <dbReference type="Proteomes" id="UP000652761"/>
    </source>
</evidence>
<dbReference type="Proteomes" id="UP000652761">
    <property type="component" value="Unassembled WGS sequence"/>
</dbReference>
<dbReference type="AlphaFoldDB" id="A0A843W0M8"/>
<accession>A0A843W0M8</accession>